<protein>
    <submittedName>
        <fullName evidence="1">Uncharacterized protein</fullName>
    </submittedName>
</protein>
<dbReference type="Proteomes" id="UP000190776">
    <property type="component" value="Unassembled WGS sequence"/>
</dbReference>
<sequence length="175" mass="19211">MDLIPAQPLGPDDDDSTIHTALTPPSTSASIHLALHPTAHPHFSPTPHAGATVLIKVVLSNKVITLRGGRIILSPPDGRASLWECVESNGWLGFRSAVSGAFLGRNWNLDLCCSAGWHLAWERFRVREKPERGGCVLLMDHWGSLRHVGVKGERLAVVESWEVDEVVWEFGEVEV</sequence>
<dbReference type="AlphaFoldDB" id="A0A1S8BBE5"/>
<reference evidence="1 2" key="1">
    <citation type="submission" date="2017-01" db="EMBL/GenBank/DDBJ databases">
        <title>Draft genome sequence of Diplodia seriata F98.1, a fungal species involved in grapevine trunk diseases.</title>
        <authorList>
            <person name="Robert-Siegwald G."/>
            <person name="Vallet J."/>
            <person name="Abou-Mansour E."/>
            <person name="Xu J."/>
            <person name="Rey P."/>
            <person name="Bertsch C."/>
            <person name="Rego C."/>
            <person name="Larignon P."/>
            <person name="Fontaine F."/>
            <person name="Lebrun M.-H."/>
        </authorList>
    </citation>
    <scope>NUCLEOTIDE SEQUENCE [LARGE SCALE GENOMIC DNA]</scope>
    <source>
        <strain evidence="1 2">F98.1</strain>
    </source>
</reference>
<dbReference type="PANTHER" id="PTHR39697:SF1">
    <property type="entry name" value="RICIN B LECTIN DOMAIN-CONTAINING PROTEIN"/>
    <property type="match status" value="1"/>
</dbReference>
<organism evidence="1 2">
    <name type="scientific">Diplodia seriata</name>
    <dbReference type="NCBI Taxonomy" id="420778"/>
    <lineage>
        <taxon>Eukaryota</taxon>
        <taxon>Fungi</taxon>
        <taxon>Dikarya</taxon>
        <taxon>Ascomycota</taxon>
        <taxon>Pezizomycotina</taxon>
        <taxon>Dothideomycetes</taxon>
        <taxon>Dothideomycetes incertae sedis</taxon>
        <taxon>Botryosphaeriales</taxon>
        <taxon>Botryosphaeriaceae</taxon>
        <taxon>Diplodia</taxon>
    </lineage>
</organism>
<comment type="caution">
    <text evidence="1">The sequence shown here is derived from an EMBL/GenBank/DDBJ whole genome shotgun (WGS) entry which is preliminary data.</text>
</comment>
<evidence type="ECO:0000313" key="1">
    <source>
        <dbReference type="EMBL" id="OMP84847.1"/>
    </source>
</evidence>
<gene>
    <name evidence="1" type="ORF">BK809_0001951</name>
</gene>
<dbReference type="OrthoDB" id="5289641at2759"/>
<name>A0A1S8BBE5_9PEZI</name>
<dbReference type="PANTHER" id="PTHR39697">
    <property type="entry name" value="RICIN B LECTIN DOMAIN-CONTAINING PROTEIN-RELATED"/>
    <property type="match status" value="1"/>
</dbReference>
<proteinExistence type="predicted"/>
<evidence type="ECO:0000313" key="2">
    <source>
        <dbReference type="Proteomes" id="UP000190776"/>
    </source>
</evidence>
<accession>A0A1S8BBE5</accession>
<dbReference type="EMBL" id="MSZU01000087">
    <property type="protein sequence ID" value="OMP84847.1"/>
    <property type="molecule type" value="Genomic_DNA"/>
</dbReference>